<accession>A0A6V8IC62</accession>
<dbReference type="Pfam" id="PF09374">
    <property type="entry name" value="PG_binding_3"/>
    <property type="match status" value="1"/>
</dbReference>
<protein>
    <submittedName>
        <fullName evidence="3">Uncharacterized protein</fullName>
    </submittedName>
</protein>
<proteinExistence type="predicted"/>
<evidence type="ECO:0000259" key="1">
    <source>
        <dbReference type="Pfam" id="PF05838"/>
    </source>
</evidence>
<keyword evidence="4" id="KW-1185">Reference proteome</keyword>
<organism evidence="3 4">
    <name type="scientific">Acetobacter persici</name>
    <dbReference type="NCBI Taxonomy" id="1076596"/>
    <lineage>
        <taxon>Bacteria</taxon>
        <taxon>Pseudomonadati</taxon>
        <taxon>Pseudomonadota</taxon>
        <taxon>Alphaproteobacteria</taxon>
        <taxon>Acetobacterales</taxon>
        <taxon>Acetobacteraceae</taxon>
        <taxon>Acetobacter</taxon>
    </lineage>
</organism>
<gene>
    <name evidence="3" type="ORF">DmAi_28830</name>
</gene>
<sequence>MRNNLSKSLDFTLAAEGGYQCSKADDGNWSGGRVGRGNLAGTKCGISAALMALVMGSVSAVNSSVMRKITVSQARSIATERFWQVMQCDSLPAGVDVMLFDFGFNSTPGRAVRQLQATVGVQFPDGTMGPDTLFKLVHAKPADIAPSISHDYAEQLQAWLGVSPDGHIGPRTLQAAVEQQAHDAMLIYALASRQEAAYRSFKNFPVFGDGWLNRLEERVSIAHQFLAAQDAPPAVA</sequence>
<dbReference type="AlphaFoldDB" id="A0A6V8IC62"/>
<dbReference type="InterPro" id="IPR023346">
    <property type="entry name" value="Lysozyme-like_dom_sf"/>
</dbReference>
<name>A0A6V8IC62_9PROT</name>
<evidence type="ECO:0000313" key="4">
    <source>
        <dbReference type="Proteomes" id="UP000548726"/>
    </source>
</evidence>
<feature type="domain" description="TtsA-like Glycoside hydrolase family 108" evidence="1">
    <location>
        <begin position="10"/>
        <end position="106"/>
    </location>
</feature>
<dbReference type="EMBL" id="BLJP01000022">
    <property type="protein sequence ID" value="GFE94824.1"/>
    <property type="molecule type" value="Genomic_DNA"/>
</dbReference>
<evidence type="ECO:0000313" key="3">
    <source>
        <dbReference type="EMBL" id="GFE94824.1"/>
    </source>
</evidence>
<evidence type="ECO:0000259" key="2">
    <source>
        <dbReference type="Pfam" id="PF09374"/>
    </source>
</evidence>
<dbReference type="Gene3D" id="1.20.141.10">
    <property type="entry name" value="Chitosanase, subunit A, domain 1"/>
    <property type="match status" value="2"/>
</dbReference>
<feature type="domain" description="Peptidoglycan binding" evidence="2">
    <location>
        <begin position="156"/>
        <end position="215"/>
    </location>
</feature>
<comment type="caution">
    <text evidence="3">The sequence shown here is derived from an EMBL/GenBank/DDBJ whole genome shotgun (WGS) entry which is preliminary data.</text>
</comment>
<dbReference type="InterPro" id="IPR008565">
    <property type="entry name" value="TtsA-like_GH18_dom"/>
</dbReference>
<dbReference type="RefSeq" id="WP_202205874.1">
    <property type="nucleotide sequence ID" value="NZ_BLJP01000022.1"/>
</dbReference>
<dbReference type="Proteomes" id="UP000548726">
    <property type="component" value="Unassembled WGS sequence"/>
</dbReference>
<reference evidence="3 4" key="1">
    <citation type="journal article" date="2020" name="Cell Rep.">
        <title>Local necrotic cells trigger systemic immune activation via gut microbiome dysbiosis in Drosophila.</title>
        <authorList>
            <person name="Kosakamoto H."/>
            <person name="Yamauchi T."/>
            <person name="Akuzawa-Tokita Y."/>
            <person name="Nishimura K."/>
            <person name="Soga T."/>
            <person name="Murakami T."/>
            <person name="Mori H."/>
            <person name="Yamamoto K."/>
            <person name="Miyazaki R."/>
            <person name="Koto A."/>
            <person name="Miura M."/>
            <person name="Obata F."/>
        </authorList>
    </citation>
    <scope>NUCLEOTIDE SEQUENCE [LARGE SCALE GENOMIC DNA]</scope>
    <source>
        <strain evidence="3 4">Ai</strain>
    </source>
</reference>
<dbReference type="Pfam" id="PF05838">
    <property type="entry name" value="Glyco_hydro_108"/>
    <property type="match status" value="1"/>
</dbReference>
<dbReference type="SUPFAM" id="SSF53955">
    <property type="entry name" value="Lysozyme-like"/>
    <property type="match status" value="2"/>
</dbReference>
<dbReference type="InterPro" id="IPR018537">
    <property type="entry name" value="Peptidoglycan-bd_3"/>
</dbReference>